<accession>A0ACA9KTZ3</accession>
<reference evidence="1" key="1">
    <citation type="submission" date="2021-06" db="EMBL/GenBank/DDBJ databases">
        <authorList>
            <person name="Kallberg Y."/>
            <person name="Tangrot J."/>
            <person name="Rosling A."/>
        </authorList>
    </citation>
    <scope>NUCLEOTIDE SEQUENCE</scope>
    <source>
        <strain evidence="1">CL356</strain>
    </source>
</reference>
<evidence type="ECO:0000313" key="2">
    <source>
        <dbReference type="Proteomes" id="UP000789525"/>
    </source>
</evidence>
<protein>
    <submittedName>
        <fullName evidence="1">2315_t:CDS:1</fullName>
    </submittedName>
</protein>
<feature type="non-terminal residue" evidence="1">
    <location>
        <position position="1"/>
    </location>
</feature>
<name>A0ACA9KTZ3_9GLOM</name>
<dbReference type="EMBL" id="CAJVPT010002997">
    <property type="protein sequence ID" value="CAG8490109.1"/>
    <property type="molecule type" value="Genomic_DNA"/>
</dbReference>
<gene>
    <name evidence="1" type="ORF">ACOLOM_LOCUS2343</name>
</gene>
<evidence type="ECO:0000313" key="1">
    <source>
        <dbReference type="EMBL" id="CAG8490109.1"/>
    </source>
</evidence>
<keyword evidence="2" id="KW-1185">Reference proteome</keyword>
<sequence length="180" mass="20579">KSLNSESVHIKFNESMRKIEHGTAHINIVESMSDIRAADCDDETATITSEDLVESRNNDFDDIFDGELSDVDTYCSGCEESDYEDSPPSVPTPLVDVSHFVGFTRLNNKIIESLIYKLKEYKLYETMAILIKSDRLKIEPDEIPKKVKELIKREDVEGLKSVKEVFHKEAANVQKRTVHR</sequence>
<comment type="caution">
    <text evidence="1">The sequence shown here is derived from an EMBL/GenBank/DDBJ whole genome shotgun (WGS) entry which is preliminary data.</text>
</comment>
<organism evidence="1 2">
    <name type="scientific">Acaulospora colombiana</name>
    <dbReference type="NCBI Taxonomy" id="27376"/>
    <lineage>
        <taxon>Eukaryota</taxon>
        <taxon>Fungi</taxon>
        <taxon>Fungi incertae sedis</taxon>
        <taxon>Mucoromycota</taxon>
        <taxon>Glomeromycotina</taxon>
        <taxon>Glomeromycetes</taxon>
        <taxon>Diversisporales</taxon>
        <taxon>Acaulosporaceae</taxon>
        <taxon>Acaulospora</taxon>
    </lineage>
</organism>
<proteinExistence type="predicted"/>
<dbReference type="Proteomes" id="UP000789525">
    <property type="component" value="Unassembled WGS sequence"/>
</dbReference>